<protein>
    <submittedName>
        <fullName evidence="1">Uncharacterized protein</fullName>
    </submittedName>
</protein>
<accession>A0ABT9SG48</accession>
<dbReference type="Proteomes" id="UP001226867">
    <property type="component" value="Unassembled WGS sequence"/>
</dbReference>
<keyword evidence="2" id="KW-1185">Reference proteome</keyword>
<name>A0ABT9SG48_9BURK</name>
<dbReference type="EMBL" id="JAUSRO010000018">
    <property type="protein sequence ID" value="MDP9902357.1"/>
    <property type="molecule type" value="Genomic_DNA"/>
</dbReference>
<reference evidence="1 2" key="1">
    <citation type="submission" date="2023-07" db="EMBL/GenBank/DDBJ databases">
        <title>Sorghum-associated microbial communities from plants grown in Nebraska, USA.</title>
        <authorList>
            <person name="Schachtman D."/>
        </authorList>
    </citation>
    <scope>NUCLEOTIDE SEQUENCE [LARGE SCALE GENOMIC DNA]</scope>
    <source>
        <strain evidence="1 2">DS1607</strain>
    </source>
</reference>
<gene>
    <name evidence="1" type="ORF">J2W36_004634</name>
</gene>
<evidence type="ECO:0000313" key="2">
    <source>
        <dbReference type="Proteomes" id="UP001226867"/>
    </source>
</evidence>
<evidence type="ECO:0000313" key="1">
    <source>
        <dbReference type="EMBL" id="MDP9902357.1"/>
    </source>
</evidence>
<sequence length="87" mass="9407">MNLHPPVNDPGGPLAPADWTITVSAEIVGAVVHYFADVRRSGTQVCRLSIIGTESEEEARSRLALKARLWIDDYLSRSRSGNTGCGP</sequence>
<comment type="caution">
    <text evidence="1">The sequence shown here is derived from an EMBL/GenBank/DDBJ whole genome shotgun (WGS) entry which is preliminary data.</text>
</comment>
<organism evidence="1 2">
    <name type="scientific">Variovorax ginsengisoli</name>
    <dbReference type="NCBI Taxonomy" id="363844"/>
    <lineage>
        <taxon>Bacteria</taxon>
        <taxon>Pseudomonadati</taxon>
        <taxon>Pseudomonadota</taxon>
        <taxon>Betaproteobacteria</taxon>
        <taxon>Burkholderiales</taxon>
        <taxon>Comamonadaceae</taxon>
        <taxon>Variovorax</taxon>
    </lineage>
</organism>
<proteinExistence type="predicted"/>